<sequence>MQQFPGQIIKGASPFRLLQDYASDDSTENGDVPCAEDVIPVTVSPSVTADTGLHRDIKYNLDSGLGSERTCRTERSFEPSSEPESPVDVKEVKTSIITRTIDEDVLIYENEAPISHGAFDRDGHKKKSASGGVDIVPESGKSQKEMPPLKIDEFGRLVKEGASDSVSDDSCYARKHGKSGSCGDTTAQVLEMQEVQEGPAKAATHVLDNENFQAPEGTH</sequence>
<name>F6HVT1_VITVI</name>
<dbReference type="PANTHER" id="PTHR36886">
    <property type="entry name" value="PROTEIN FRIGIDA-ESSENTIAL 1"/>
    <property type="match status" value="1"/>
</dbReference>
<dbReference type="InParanoid" id="F6HVT1"/>
<dbReference type="HOGENOM" id="CLU_1263493_0_0_1"/>
<dbReference type="Proteomes" id="UP000009183">
    <property type="component" value="Chromosome 17"/>
</dbReference>
<accession>F6HVT1</accession>
<feature type="region of interest" description="Disordered" evidence="1">
    <location>
        <begin position="161"/>
        <end position="219"/>
    </location>
</feature>
<dbReference type="AlphaFoldDB" id="F6HVT1"/>
<keyword evidence="3" id="KW-1185">Reference proteome</keyword>
<feature type="region of interest" description="Disordered" evidence="1">
    <location>
        <begin position="116"/>
        <end position="149"/>
    </location>
</feature>
<dbReference type="EMBL" id="FN596258">
    <property type="protein sequence ID" value="CCB58794.1"/>
    <property type="molecule type" value="Genomic_DNA"/>
</dbReference>
<gene>
    <name evidence="2" type="ordered locus">VIT_17s0053g00410</name>
</gene>
<dbReference type="InterPro" id="IPR052650">
    <property type="entry name" value="Zinc_finger_CCCH"/>
</dbReference>
<dbReference type="PaxDb" id="29760-VIT_17s0053g00410.t01"/>
<dbReference type="ExpressionAtlas" id="F6HVT1">
    <property type="expression patterns" value="baseline"/>
</dbReference>
<protein>
    <submittedName>
        <fullName evidence="2">Uncharacterized protein</fullName>
    </submittedName>
</protein>
<evidence type="ECO:0000313" key="2">
    <source>
        <dbReference type="EMBL" id="CCB58794.1"/>
    </source>
</evidence>
<organism evidence="2 3">
    <name type="scientific">Vitis vinifera</name>
    <name type="common">Grape</name>
    <dbReference type="NCBI Taxonomy" id="29760"/>
    <lineage>
        <taxon>Eukaryota</taxon>
        <taxon>Viridiplantae</taxon>
        <taxon>Streptophyta</taxon>
        <taxon>Embryophyta</taxon>
        <taxon>Tracheophyta</taxon>
        <taxon>Spermatophyta</taxon>
        <taxon>Magnoliopsida</taxon>
        <taxon>eudicotyledons</taxon>
        <taxon>Gunneridae</taxon>
        <taxon>Pentapetalae</taxon>
        <taxon>rosids</taxon>
        <taxon>Vitales</taxon>
        <taxon>Vitaceae</taxon>
        <taxon>Viteae</taxon>
        <taxon>Vitis</taxon>
    </lineage>
</organism>
<dbReference type="PANTHER" id="PTHR36886:SF7">
    <property type="entry name" value="EXPRESSED PROTEIN"/>
    <property type="match status" value="1"/>
</dbReference>
<proteinExistence type="predicted"/>
<dbReference type="STRING" id="29760.F6HVT1"/>
<evidence type="ECO:0000256" key="1">
    <source>
        <dbReference type="SAM" id="MobiDB-lite"/>
    </source>
</evidence>
<feature type="region of interest" description="Disordered" evidence="1">
    <location>
        <begin position="64"/>
        <end position="90"/>
    </location>
</feature>
<evidence type="ECO:0000313" key="3">
    <source>
        <dbReference type="Proteomes" id="UP000009183"/>
    </source>
</evidence>
<reference evidence="3" key="1">
    <citation type="journal article" date="2007" name="Nature">
        <title>The grapevine genome sequence suggests ancestral hexaploidization in major angiosperm phyla.</title>
        <authorList>
            <consortium name="The French-Italian Public Consortium for Grapevine Genome Characterization."/>
            <person name="Jaillon O."/>
            <person name="Aury J.-M."/>
            <person name="Noel B."/>
            <person name="Policriti A."/>
            <person name="Clepet C."/>
            <person name="Casagrande A."/>
            <person name="Choisne N."/>
            <person name="Aubourg S."/>
            <person name="Vitulo N."/>
            <person name="Jubin C."/>
            <person name="Vezzi A."/>
            <person name="Legeai F."/>
            <person name="Hugueney P."/>
            <person name="Dasilva C."/>
            <person name="Horner D."/>
            <person name="Mica E."/>
            <person name="Jublot D."/>
            <person name="Poulain J."/>
            <person name="Bruyere C."/>
            <person name="Billault A."/>
            <person name="Segurens B."/>
            <person name="Gouyvenoux M."/>
            <person name="Ugarte E."/>
            <person name="Cattonaro F."/>
            <person name="Anthouard V."/>
            <person name="Vico V."/>
            <person name="Del Fabbro C."/>
            <person name="Alaux M."/>
            <person name="Di Gaspero G."/>
            <person name="Dumas V."/>
            <person name="Felice N."/>
            <person name="Paillard S."/>
            <person name="Juman I."/>
            <person name="Moroldo M."/>
            <person name="Scalabrin S."/>
            <person name="Canaguier A."/>
            <person name="Le Clainche I."/>
            <person name="Malacrida G."/>
            <person name="Durand E."/>
            <person name="Pesole G."/>
            <person name="Laucou V."/>
            <person name="Chatelet P."/>
            <person name="Merdinoglu D."/>
            <person name="Delledonne M."/>
            <person name="Pezzotti M."/>
            <person name="Lecharny A."/>
            <person name="Scarpelli C."/>
            <person name="Artiguenave F."/>
            <person name="Pe M.E."/>
            <person name="Valle G."/>
            <person name="Morgante M."/>
            <person name="Caboche M."/>
            <person name="Adam-Blondon A.-F."/>
            <person name="Weissenbach J."/>
            <person name="Quetier F."/>
            <person name="Wincker P."/>
        </authorList>
    </citation>
    <scope>NUCLEOTIDE SEQUENCE [LARGE SCALE GENOMIC DNA]</scope>
    <source>
        <strain evidence="3">cv. Pinot noir / PN40024</strain>
    </source>
</reference>